<evidence type="ECO:0000313" key="2">
    <source>
        <dbReference type="EMBL" id="KAK2025071.1"/>
    </source>
</evidence>
<keyword evidence="3" id="KW-1185">Reference proteome</keyword>
<dbReference type="Pfam" id="PF02594">
    <property type="entry name" value="DUF167"/>
    <property type="match status" value="1"/>
</dbReference>
<organism evidence="2 3">
    <name type="scientific">Colletotrichum zoysiae</name>
    <dbReference type="NCBI Taxonomy" id="1216348"/>
    <lineage>
        <taxon>Eukaryota</taxon>
        <taxon>Fungi</taxon>
        <taxon>Dikarya</taxon>
        <taxon>Ascomycota</taxon>
        <taxon>Pezizomycotina</taxon>
        <taxon>Sordariomycetes</taxon>
        <taxon>Hypocreomycetidae</taxon>
        <taxon>Glomerellales</taxon>
        <taxon>Glomerellaceae</taxon>
        <taxon>Colletotrichum</taxon>
        <taxon>Colletotrichum graminicola species complex</taxon>
    </lineage>
</organism>
<dbReference type="InterPro" id="IPR036591">
    <property type="entry name" value="YggU-like_sf"/>
</dbReference>
<accession>A0AAD9HB14</accession>
<evidence type="ECO:0000256" key="1">
    <source>
        <dbReference type="ARBA" id="ARBA00010364"/>
    </source>
</evidence>
<dbReference type="PANTHER" id="PTHR13420">
    <property type="entry name" value="UPF0235 PROTEIN C15ORF40"/>
    <property type="match status" value="1"/>
</dbReference>
<name>A0AAD9HB14_9PEZI</name>
<dbReference type="EMBL" id="MU842946">
    <property type="protein sequence ID" value="KAK2025071.1"/>
    <property type="molecule type" value="Genomic_DNA"/>
</dbReference>
<dbReference type="Proteomes" id="UP001232148">
    <property type="component" value="Unassembled WGS sequence"/>
</dbReference>
<evidence type="ECO:0000313" key="3">
    <source>
        <dbReference type="Proteomes" id="UP001232148"/>
    </source>
</evidence>
<dbReference type="NCBIfam" id="TIGR00251">
    <property type="entry name" value="DUF167 family protein"/>
    <property type="match status" value="1"/>
</dbReference>
<gene>
    <name evidence="2" type="ORF">LX32DRAFT_675607</name>
</gene>
<reference evidence="2" key="1">
    <citation type="submission" date="2021-06" db="EMBL/GenBank/DDBJ databases">
        <title>Comparative genomics, transcriptomics and evolutionary studies reveal genomic signatures of adaptation to plant cell wall in hemibiotrophic fungi.</title>
        <authorList>
            <consortium name="DOE Joint Genome Institute"/>
            <person name="Baroncelli R."/>
            <person name="Diaz J.F."/>
            <person name="Benocci T."/>
            <person name="Peng M."/>
            <person name="Battaglia E."/>
            <person name="Haridas S."/>
            <person name="Andreopoulos W."/>
            <person name="Labutti K."/>
            <person name="Pangilinan J."/>
            <person name="Floch G.L."/>
            <person name="Makela M.R."/>
            <person name="Henrissat B."/>
            <person name="Grigoriev I.V."/>
            <person name="Crouch J.A."/>
            <person name="De Vries R.P."/>
            <person name="Sukno S.A."/>
            <person name="Thon M.R."/>
        </authorList>
    </citation>
    <scope>NUCLEOTIDE SEQUENCE</scope>
    <source>
        <strain evidence="2">MAFF235873</strain>
    </source>
</reference>
<dbReference type="InterPro" id="IPR003746">
    <property type="entry name" value="DUF167"/>
</dbReference>
<comment type="similarity">
    <text evidence="1">Belongs to the UPF0235 family.</text>
</comment>
<dbReference type="SUPFAM" id="SSF69786">
    <property type="entry name" value="YggU-like"/>
    <property type="match status" value="1"/>
</dbReference>
<dbReference type="AlphaFoldDB" id="A0AAD9HB14"/>
<comment type="caution">
    <text evidence="2">The sequence shown here is derived from an EMBL/GenBank/DDBJ whole genome shotgun (WGS) entry which is preliminary data.</text>
</comment>
<dbReference type="GO" id="GO:0005737">
    <property type="term" value="C:cytoplasm"/>
    <property type="evidence" value="ECO:0007669"/>
    <property type="project" value="TreeGrafter"/>
</dbReference>
<dbReference type="HAMAP" id="MF_00634">
    <property type="entry name" value="UPF0235"/>
    <property type="match status" value="1"/>
</dbReference>
<dbReference type="SMART" id="SM01152">
    <property type="entry name" value="DUF167"/>
    <property type="match status" value="1"/>
</dbReference>
<dbReference type="Gene3D" id="3.30.1200.10">
    <property type="entry name" value="YggU-like"/>
    <property type="match status" value="1"/>
</dbReference>
<protein>
    <submittedName>
        <fullName evidence="2">DUF167-domain-containing protein</fullName>
    </submittedName>
</protein>
<proteinExistence type="inferred from homology"/>
<sequence length="118" mass="12472">MSSPAFRFLAGTKQSTLGTLYIQCRVKPGASRVREGIVAVTDGGVELCVAAQAREGEANRAVIKLLSEILGLPKSDLVISQGLKSRDKTVAVTCSNVRDPAALTTKIMEQLEKAAKDG</sequence>
<dbReference type="PANTHER" id="PTHR13420:SF7">
    <property type="entry name" value="UPF0235 PROTEIN C15ORF40"/>
    <property type="match status" value="1"/>
</dbReference>